<protein>
    <submittedName>
        <fullName evidence="10">Uncharacterized protein</fullName>
    </submittedName>
</protein>
<sequence length="381" mass="39489">MTTLTQPLPIAAAPTTLPPQPARHTTPMPRRQRLLLPALLVLLLVAVVAGTEAGAVPIPVSALLGILLHKLGLSTGFAFEPQQEAVLWAIRLPRVCLGVLVGAALGLAGASMQGLFRNPLADAGLIGISSGASLAAVGTIVLEVKLVALFAGLAVVREALGFYLLPTVAFAGACGTTLLVYRISRETGRTVIATMLLVGMAINALTGALTGLLTYVATDEQLRSITFWELGSLGGASWPTVLRLLPFLGLPLLWLPRLGKPLNLLALGEEQASHLGLPVARLKRQLIGLATLAVGASVAVVGIIGFIGLLVPHLIRLVAGPDNRRVLPGSALGGASVLVLADTLARTVVAPAELPIGILTALLGAPVFLWILLRQRQLRPG</sequence>
<dbReference type="AlphaFoldDB" id="W8EVT6"/>
<feature type="transmembrane region" description="Helical" evidence="9">
    <location>
        <begin position="286"/>
        <end position="311"/>
    </location>
</feature>
<evidence type="ECO:0000256" key="3">
    <source>
        <dbReference type="ARBA" id="ARBA00022448"/>
    </source>
</evidence>
<dbReference type="PANTHER" id="PTHR30472">
    <property type="entry name" value="FERRIC ENTEROBACTIN TRANSPORT SYSTEM PERMEASE PROTEIN"/>
    <property type="match status" value="1"/>
</dbReference>
<dbReference type="GO" id="GO:0033214">
    <property type="term" value="P:siderophore-iron import into cell"/>
    <property type="evidence" value="ECO:0007669"/>
    <property type="project" value="TreeGrafter"/>
</dbReference>
<evidence type="ECO:0000256" key="1">
    <source>
        <dbReference type="ARBA" id="ARBA00004651"/>
    </source>
</evidence>
<dbReference type="GO" id="GO:0022857">
    <property type="term" value="F:transmembrane transporter activity"/>
    <property type="evidence" value="ECO:0007669"/>
    <property type="project" value="InterPro"/>
</dbReference>
<organism evidence="10 11">
    <name type="scientific">Hymenobacter swuensis DY53</name>
    <dbReference type="NCBI Taxonomy" id="1227739"/>
    <lineage>
        <taxon>Bacteria</taxon>
        <taxon>Pseudomonadati</taxon>
        <taxon>Bacteroidota</taxon>
        <taxon>Cytophagia</taxon>
        <taxon>Cytophagales</taxon>
        <taxon>Hymenobacteraceae</taxon>
        <taxon>Hymenobacter</taxon>
    </lineage>
</organism>
<feature type="transmembrane region" description="Helical" evidence="9">
    <location>
        <begin position="354"/>
        <end position="373"/>
    </location>
</feature>
<keyword evidence="6 9" id="KW-1133">Transmembrane helix</keyword>
<feature type="region of interest" description="Disordered" evidence="8">
    <location>
        <begin position="1"/>
        <end position="27"/>
    </location>
</feature>
<comment type="subcellular location">
    <subcellularLocation>
        <location evidence="1">Cell membrane</location>
        <topology evidence="1">Multi-pass membrane protein</topology>
    </subcellularLocation>
</comment>
<dbReference type="FunFam" id="1.10.3470.10:FF:000001">
    <property type="entry name" value="Vitamin B12 ABC transporter permease BtuC"/>
    <property type="match status" value="1"/>
</dbReference>
<dbReference type="CDD" id="cd06550">
    <property type="entry name" value="TM_ABC_iron-siderophores_like"/>
    <property type="match status" value="1"/>
</dbReference>
<dbReference type="PATRIC" id="fig|1227739.3.peg.1971"/>
<proteinExistence type="inferred from homology"/>
<evidence type="ECO:0000256" key="9">
    <source>
        <dbReference type="SAM" id="Phobius"/>
    </source>
</evidence>
<gene>
    <name evidence="10" type="ORF">Hsw_1749</name>
</gene>
<dbReference type="EMBL" id="CP007145">
    <property type="protein sequence ID" value="AHJ97344.1"/>
    <property type="molecule type" value="Genomic_DNA"/>
</dbReference>
<keyword evidence="7 9" id="KW-0472">Membrane</keyword>
<dbReference type="eggNOG" id="COG0609">
    <property type="taxonomic scope" value="Bacteria"/>
</dbReference>
<evidence type="ECO:0000313" key="11">
    <source>
        <dbReference type="Proteomes" id="UP000019423"/>
    </source>
</evidence>
<evidence type="ECO:0000256" key="2">
    <source>
        <dbReference type="ARBA" id="ARBA00007935"/>
    </source>
</evidence>
<evidence type="ECO:0000256" key="8">
    <source>
        <dbReference type="SAM" id="MobiDB-lite"/>
    </source>
</evidence>
<evidence type="ECO:0000313" key="10">
    <source>
        <dbReference type="EMBL" id="AHJ97344.1"/>
    </source>
</evidence>
<dbReference type="Gene3D" id="1.10.3470.10">
    <property type="entry name" value="ABC transporter involved in vitamin B12 uptake, BtuC"/>
    <property type="match status" value="1"/>
</dbReference>
<dbReference type="Proteomes" id="UP000019423">
    <property type="component" value="Chromosome"/>
</dbReference>
<feature type="transmembrane region" description="Helical" evidence="9">
    <location>
        <begin position="193"/>
        <end position="216"/>
    </location>
</feature>
<dbReference type="KEGG" id="hsw:Hsw_1749"/>
<dbReference type="SUPFAM" id="SSF81345">
    <property type="entry name" value="ABC transporter involved in vitamin B12 uptake, BtuC"/>
    <property type="match status" value="1"/>
</dbReference>
<dbReference type="STRING" id="1227739.Hsw_1749"/>
<keyword evidence="4" id="KW-1003">Cell membrane</keyword>
<dbReference type="HOGENOM" id="CLU_013016_0_3_10"/>
<accession>W8EVT6</accession>
<feature type="transmembrane region" description="Helical" evidence="9">
    <location>
        <begin position="38"/>
        <end position="68"/>
    </location>
</feature>
<evidence type="ECO:0000256" key="5">
    <source>
        <dbReference type="ARBA" id="ARBA00022692"/>
    </source>
</evidence>
<dbReference type="InterPro" id="IPR000522">
    <property type="entry name" value="ABC_transptr_permease_BtuC"/>
</dbReference>
<feature type="transmembrane region" description="Helical" evidence="9">
    <location>
        <begin position="162"/>
        <end position="181"/>
    </location>
</feature>
<name>W8EVT6_9BACT</name>
<dbReference type="InterPro" id="IPR037294">
    <property type="entry name" value="ABC_BtuC-like"/>
</dbReference>
<dbReference type="Pfam" id="PF01032">
    <property type="entry name" value="FecCD"/>
    <property type="match status" value="1"/>
</dbReference>
<feature type="compositionally biased region" description="Low complexity" evidence="8">
    <location>
        <begin position="1"/>
        <end position="15"/>
    </location>
</feature>
<keyword evidence="11" id="KW-1185">Reference proteome</keyword>
<dbReference type="RefSeq" id="WP_231501385.1">
    <property type="nucleotide sequence ID" value="NZ_CP007145.1"/>
</dbReference>
<evidence type="ECO:0000256" key="6">
    <source>
        <dbReference type="ARBA" id="ARBA00022989"/>
    </source>
</evidence>
<keyword evidence="3" id="KW-0813">Transport</keyword>
<evidence type="ECO:0000256" key="7">
    <source>
        <dbReference type="ARBA" id="ARBA00023136"/>
    </source>
</evidence>
<feature type="transmembrane region" description="Helical" evidence="9">
    <location>
        <begin position="88"/>
        <end position="108"/>
    </location>
</feature>
<dbReference type="GO" id="GO:0005886">
    <property type="term" value="C:plasma membrane"/>
    <property type="evidence" value="ECO:0007669"/>
    <property type="project" value="UniProtKB-SubCell"/>
</dbReference>
<evidence type="ECO:0000256" key="4">
    <source>
        <dbReference type="ARBA" id="ARBA00022475"/>
    </source>
</evidence>
<comment type="similarity">
    <text evidence="2">Belongs to the binding-protein-dependent transport system permease family. FecCD subfamily.</text>
</comment>
<dbReference type="PANTHER" id="PTHR30472:SF25">
    <property type="entry name" value="ABC TRANSPORTER PERMEASE PROTEIN MJ0876-RELATED"/>
    <property type="match status" value="1"/>
</dbReference>
<reference evidence="10 11" key="1">
    <citation type="submission" date="2014-01" db="EMBL/GenBank/DDBJ databases">
        <title>Complete genome sequence of ionizing-radiation resistance bacterium Hymenobacter swuensis DY53.</title>
        <authorList>
            <person name="Jung J.-H."/>
            <person name="Jeong S.-W."/>
            <person name="Joe M.-H."/>
            <person name="Cho y.-j."/>
            <person name="Kim M.-K."/>
            <person name="Lim S.-Y."/>
        </authorList>
    </citation>
    <scope>NUCLEOTIDE SEQUENCE [LARGE SCALE GENOMIC DNA]</scope>
    <source>
        <strain evidence="10 11">DY53</strain>
    </source>
</reference>
<keyword evidence="5 9" id="KW-0812">Transmembrane</keyword>